<feature type="transmembrane region" description="Helical" evidence="2">
    <location>
        <begin position="12"/>
        <end position="34"/>
    </location>
</feature>
<dbReference type="EMBL" id="FONA01000011">
    <property type="protein sequence ID" value="SFE41358.1"/>
    <property type="molecule type" value="Genomic_DNA"/>
</dbReference>
<feature type="region of interest" description="Disordered" evidence="1">
    <location>
        <begin position="273"/>
        <end position="293"/>
    </location>
</feature>
<sequence>MSIVKIILSKKFAKHIAIVIILGFLFFGLVFWGLSIYTRHGEHFKTPDFTGLTEQQFKHLIKKHDLRYNIIDSVYINTLPPGIVIEQTPGPGSLIKKNRKIFFTINAWTAEKVRMPNLMDYSVRNARVLLESFGLKTGKLIYVPSEYTNLVLGQHYQGKPIEPGTPLEKGSTIDLLVGKGLSNQTTFVPDLTGLSLEEAKETCHNLSLNIGAVIYDTTVVTQQDSLLAFIWKQRPESTPDNHLRLGASIDIWLSTDSSYILPDSTQIIFRETDPFEPNVSEEEKPDSEEEKFF</sequence>
<dbReference type="Gene3D" id="3.30.10.20">
    <property type="match status" value="3"/>
</dbReference>
<dbReference type="PROSITE" id="PS51178">
    <property type="entry name" value="PASTA"/>
    <property type="match status" value="2"/>
</dbReference>
<evidence type="ECO:0000313" key="5">
    <source>
        <dbReference type="Proteomes" id="UP000181976"/>
    </source>
</evidence>
<dbReference type="InterPro" id="IPR005543">
    <property type="entry name" value="PASTA_dom"/>
</dbReference>
<feature type="domain" description="PASTA" evidence="3">
    <location>
        <begin position="41"/>
        <end position="107"/>
    </location>
</feature>
<dbReference type="RefSeq" id="WP_010526513.1">
    <property type="nucleotide sequence ID" value="NZ_AFSL01000010.1"/>
</dbReference>
<dbReference type="InParanoid" id="A0A1I2ACT5"/>
<keyword evidence="2" id="KW-1133">Transmembrane helix</keyword>
<dbReference type="Pfam" id="PF03793">
    <property type="entry name" value="PASTA"/>
    <property type="match status" value="1"/>
</dbReference>
<evidence type="ECO:0000259" key="3">
    <source>
        <dbReference type="PROSITE" id="PS51178"/>
    </source>
</evidence>
<keyword evidence="2" id="KW-0812">Transmembrane</keyword>
<dbReference type="STRING" id="385682.SAMN05444380_11120"/>
<keyword evidence="5" id="KW-1185">Reference proteome</keyword>
<proteinExistence type="predicted"/>
<evidence type="ECO:0000256" key="1">
    <source>
        <dbReference type="SAM" id="MobiDB-lite"/>
    </source>
</evidence>
<accession>A0A1I2ACT5</accession>
<dbReference type="Proteomes" id="UP000181976">
    <property type="component" value="Unassembled WGS sequence"/>
</dbReference>
<evidence type="ECO:0000256" key="2">
    <source>
        <dbReference type="SAM" id="Phobius"/>
    </source>
</evidence>
<evidence type="ECO:0000313" key="4">
    <source>
        <dbReference type="EMBL" id="SFE41358.1"/>
    </source>
</evidence>
<keyword evidence="2" id="KW-0472">Membrane</keyword>
<protein>
    <submittedName>
        <fullName evidence="4">PASTA domain-containing protein</fullName>
    </submittedName>
</protein>
<gene>
    <name evidence="4" type="ORF">SAMN05444380_11120</name>
</gene>
<dbReference type="SMART" id="SM00740">
    <property type="entry name" value="PASTA"/>
    <property type="match status" value="2"/>
</dbReference>
<dbReference type="eggNOG" id="COG2815">
    <property type="taxonomic scope" value="Bacteria"/>
</dbReference>
<name>A0A1I2ACT5_9BACT</name>
<dbReference type="AlphaFoldDB" id="A0A1I2ACT5"/>
<feature type="compositionally biased region" description="Acidic residues" evidence="1">
    <location>
        <begin position="279"/>
        <end position="293"/>
    </location>
</feature>
<reference evidence="4 5" key="1">
    <citation type="submission" date="2016-10" db="EMBL/GenBank/DDBJ databases">
        <authorList>
            <person name="de Groot N.N."/>
        </authorList>
    </citation>
    <scope>NUCLEOTIDE SEQUENCE [LARGE SCALE GENOMIC DNA]</scope>
    <source>
        <strain evidence="4 5">DSM 19012</strain>
    </source>
</reference>
<dbReference type="CDD" id="cd06577">
    <property type="entry name" value="PASTA_pknB"/>
    <property type="match status" value="3"/>
</dbReference>
<dbReference type="OrthoDB" id="9803895at2"/>
<feature type="domain" description="PASTA" evidence="3">
    <location>
        <begin position="109"/>
        <end position="179"/>
    </location>
</feature>
<organism evidence="4 5">
    <name type="scientific">Thermophagus xiamenensis</name>
    <dbReference type="NCBI Taxonomy" id="385682"/>
    <lineage>
        <taxon>Bacteria</taxon>
        <taxon>Pseudomonadati</taxon>
        <taxon>Bacteroidota</taxon>
        <taxon>Bacteroidia</taxon>
        <taxon>Marinilabiliales</taxon>
        <taxon>Marinilabiliaceae</taxon>
        <taxon>Thermophagus</taxon>
    </lineage>
</organism>